<dbReference type="GO" id="GO:0016987">
    <property type="term" value="F:sigma factor activity"/>
    <property type="evidence" value="ECO:0007669"/>
    <property type="project" value="UniProtKB-KW"/>
</dbReference>
<comment type="caution">
    <text evidence="7">The sequence shown here is derived from an EMBL/GenBank/DDBJ whole genome shotgun (WGS) entry which is preliminary data.</text>
</comment>
<feature type="domain" description="RNA polymerase sigma factor 70 region 4 type 2" evidence="6">
    <location>
        <begin position="113"/>
        <end position="164"/>
    </location>
</feature>
<evidence type="ECO:0000313" key="7">
    <source>
        <dbReference type="EMBL" id="EFH83121.1"/>
    </source>
</evidence>
<dbReference type="OrthoDB" id="157311at2"/>
<dbReference type="InterPro" id="IPR036388">
    <property type="entry name" value="WH-like_DNA-bd_sf"/>
</dbReference>
<reference evidence="7 8" key="1">
    <citation type="journal article" date="2011" name="Stand. Genomic Sci.">
        <title>Non-contiguous finished genome sequence and contextual data of the filamentous soil bacterium Ktedonobacter racemifer type strain (SOSP1-21).</title>
        <authorList>
            <person name="Chang Y.J."/>
            <person name="Land M."/>
            <person name="Hauser L."/>
            <person name="Chertkov O."/>
            <person name="Del Rio T.G."/>
            <person name="Nolan M."/>
            <person name="Copeland A."/>
            <person name="Tice H."/>
            <person name="Cheng J.F."/>
            <person name="Lucas S."/>
            <person name="Han C."/>
            <person name="Goodwin L."/>
            <person name="Pitluck S."/>
            <person name="Ivanova N."/>
            <person name="Ovchinikova G."/>
            <person name="Pati A."/>
            <person name="Chen A."/>
            <person name="Palaniappan K."/>
            <person name="Mavromatis K."/>
            <person name="Liolios K."/>
            <person name="Brettin T."/>
            <person name="Fiebig A."/>
            <person name="Rohde M."/>
            <person name="Abt B."/>
            <person name="Goker M."/>
            <person name="Detter J.C."/>
            <person name="Woyke T."/>
            <person name="Bristow J."/>
            <person name="Eisen J.A."/>
            <person name="Markowitz V."/>
            <person name="Hugenholtz P."/>
            <person name="Kyrpides N.C."/>
            <person name="Klenk H.P."/>
            <person name="Lapidus A."/>
        </authorList>
    </citation>
    <scope>NUCLEOTIDE SEQUENCE [LARGE SCALE GENOMIC DNA]</scope>
    <source>
        <strain evidence="8">DSM 44963</strain>
    </source>
</reference>
<keyword evidence="3" id="KW-0731">Sigma factor</keyword>
<dbReference type="Gene3D" id="1.10.10.10">
    <property type="entry name" value="Winged helix-like DNA-binding domain superfamily/Winged helix DNA-binding domain"/>
    <property type="match status" value="1"/>
</dbReference>
<evidence type="ECO:0000256" key="4">
    <source>
        <dbReference type="ARBA" id="ARBA00023163"/>
    </source>
</evidence>
<evidence type="ECO:0000259" key="6">
    <source>
        <dbReference type="Pfam" id="PF08281"/>
    </source>
</evidence>
<dbReference type="GO" id="GO:0006352">
    <property type="term" value="P:DNA-templated transcription initiation"/>
    <property type="evidence" value="ECO:0007669"/>
    <property type="project" value="InterPro"/>
</dbReference>
<feature type="domain" description="RNA polymerase sigma-70 region 2" evidence="5">
    <location>
        <begin position="10"/>
        <end position="78"/>
    </location>
</feature>
<evidence type="ECO:0000313" key="8">
    <source>
        <dbReference type="Proteomes" id="UP000004508"/>
    </source>
</evidence>
<evidence type="ECO:0000259" key="5">
    <source>
        <dbReference type="Pfam" id="PF04542"/>
    </source>
</evidence>
<name>D6TXS4_KTERA</name>
<organism evidence="7 8">
    <name type="scientific">Ktedonobacter racemifer DSM 44963</name>
    <dbReference type="NCBI Taxonomy" id="485913"/>
    <lineage>
        <taxon>Bacteria</taxon>
        <taxon>Bacillati</taxon>
        <taxon>Chloroflexota</taxon>
        <taxon>Ktedonobacteria</taxon>
        <taxon>Ktedonobacterales</taxon>
        <taxon>Ktedonobacteraceae</taxon>
        <taxon>Ktedonobacter</taxon>
    </lineage>
</organism>
<dbReference type="InterPro" id="IPR013324">
    <property type="entry name" value="RNA_pol_sigma_r3/r4-like"/>
</dbReference>
<dbReference type="Proteomes" id="UP000004508">
    <property type="component" value="Unassembled WGS sequence"/>
</dbReference>
<protein>
    <submittedName>
        <fullName evidence="7">RNA polymerase, sigma-24 subunit, ECF subfamily</fullName>
    </submittedName>
</protein>
<evidence type="ECO:0000256" key="3">
    <source>
        <dbReference type="ARBA" id="ARBA00023082"/>
    </source>
</evidence>
<dbReference type="InterPro" id="IPR014284">
    <property type="entry name" value="RNA_pol_sigma-70_dom"/>
</dbReference>
<dbReference type="SUPFAM" id="SSF88946">
    <property type="entry name" value="Sigma2 domain of RNA polymerase sigma factors"/>
    <property type="match status" value="1"/>
</dbReference>
<keyword evidence="4" id="KW-0804">Transcription</keyword>
<dbReference type="AlphaFoldDB" id="D6TXS4"/>
<dbReference type="EMBL" id="ADVG01000003">
    <property type="protein sequence ID" value="EFH83121.1"/>
    <property type="molecule type" value="Genomic_DNA"/>
</dbReference>
<dbReference type="PANTHER" id="PTHR43133">
    <property type="entry name" value="RNA POLYMERASE ECF-TYPE SIGMA FACTO"/>
    <property type="match status" value="1"/>
</dbReference>
<dbReference type="Gene3D" id="1.10.1740.10">
    <property type="match status" value="1"/>
</dbReference>
<dbReference type="Pfam" id="PF08281">
    <property type="entry name" value="Sigma70_r4_2"/>
    <property type="match status" value="1"/>
</dbReference>
<dbReference type="eggNOG" id="COG1595">
    <property type="taxonomic scope" value="Bacteria"/>
</dbReference>
<dbReference type="InterPro" id="IPR039425">
    <property type="entry name" value="RNA_pol_sigma-70-like"/>
</dbReference>
<evidence type="ECO:0000256" key="2">
    <source>
        <dbReference type="ARBA" id="ARBA00023015"/>
    </source>
</evidence>
<proteinExistence type="inferred from homology"/>
<sequence length="178" mass="20949">MTDHELVAQLYRRYAQTLLKYLISSLRERQDAEDVLVEVFLAALEYRGLARLNEYQQFAWLLSVARHKVADWYRATKRLSQASLDQMTPFLQEPVSKENQPETIVLKREEYALLQRLIMRLPKTQQDVLQLRFICGLRHAEIASLLNKTEGAVQVIFSRAIRALRARYQQETGRRMVK</sequence>
<dbReference type="PANTHER" id="PTHR43133:SF57">
    <property type="entry name" value="RNA POLYMERASE SIGMA-70 FACTOR"/>
    <property type="match status" value="1"/>
</dbReference>
<dbReference type="InterPro" id="IPR013325">
    <property type="entry name" value="RNA_pol_sigma_r2"/>
</dbReference>
<dbReference type="RefSeq" id="WP_007913588.1">
    <property type="nucleotide sequence ID" value="NZ_ADVG01000003.1"/>
</dbReference>
<accession>D6TXS4</accession>
<dbReference type="InterPro" id="IPR013249">
    <property type="entry name" value="RNA_pol_sigma70_r4_t2"/>
</dbReference>
<dbReference type="InterPro" id="IPR007627">
    <property type="entry name" value="RNA_pol_sigma70_r2"/>
</dbReference>
<dbReference type="SUPFAM" id="SSF88659">
    <property type="entry name" value="Sigma3 and sigma4 domains of RNA polymerase sigma factors"/>
    <property type="match status" value="1"/>
</dbReference>
<dbReference type="STRING" id="485913.Krac_4052"/>
<dbReference type="Pfam" id="PF04542">
    <property type="entry name" value="Sigma70_r2"/>
    <property type="match status" value="1"/>
</dbReference>
<dbReference type="InParanoid" id="D6TXS4"/>
<evidence type="ECO:0000256" key="1">
    <source>
        <dbReference type="ARBA" id="ARBA00010641"/>
    </source>
</evidence>
<dbReference type="GO" id="GO:0003677">
    <property type="term" value="F:DNA binding"/>
    <property type="evidence" value="ECO:0007669"/>
    <property type="project" value="InterPro"/>
</dbReference>
<comment type="similarity">
    <text evidence="1">Belongs to the sigma-70 factor family. ECF subfamily.</text>
</comment>
<gene>
    <name evidence="7" type="ORF">Krac_4052</name>
</gene>
<dbReference type="NCBIfam" id="TIGR02937">
    <property type="entry name" value="sigma70-ECF"/>
    <property type="match status" value="1"/>
</dbReference>
<keyword evidence="2" id="KW-0805">Transcription regulation</keyword>
<keyword evidence="8" id="KW-1185">Reference proteome</keyword>